<dbReference type="Proteomes" id="UP001501343">
    <property type="component" value="Unassembled WGS sequence"/>
</dbReference>
<dbReference type="InterPro" id="IPR010982">
    <property type="entry name" value="Lambda_DNA-bd_dom_sf"/>
</dbReference>
<dbReference type="SMART" id="SM00354">
    <property type="entry name" value="HTH_LACI"/>
    <property type="match status" value="1"/>
</dbReference>
<keyword evidence="2" id="KW-0238">DNA-binding</keyword>
<evidence type="ECO:0000313" key="6">
    <source>
        <dbReference type="Proteomes" id="UP001501343"/>
    </source>
</evidence>
<keyword evidence="1" id="KW-0805">Transcription regulation</keyword>
<dbReference type="CDD" id="cd06279">
    <property type="entry name" value="PBP1_LacI-like"/>
    <property type="match status" value="1"/>
</dbReference>
<dbReference type="SUPFAM" id="SSF47413">
    <property type="entry name" value="lambda repressor-like DNA-binding domains"/>
    <property type="match status" value="1"/>
</dbReference>
<dbReference type="Gene3D" id="1.10.260.40">
    <property type="entry name" value="lambda repressor-like DNA-binding domains"/>
    <property type="match status" value="1"/>
</dbReference>
<dbReference type="InterPro" id="IPR046335">
    <property type="entry name" value="LacI/GalR-like_sensor"/>
</dbReference>
<dbReference type="Gene3D" id="3.40.50.2300">
    <property type="match status" value="2"/>
</dbReference>
<organism evidence="5 6">
    <name type="scientific">Microbacterium aoyamense</name>
    <dbReference type="NCBI Taxonomy" id="344166"/>
    <lineage>
        <taxon>Bacteria</taxon>
        <taxon>Bacillati</taxon>
        <taxon>Actinomycetota</taxon>
        <taxon>Actinomycetes</taxon>
        <taxon>Micrococcales</taxon>
        <taxon>Microbacteriaceae</taxon>
        <taxon>Microbacterium</taxon>
    </lineage>
</organism>
<comment type="caution">
    <text evidence="5">The sequence shown here is derived from an EMBL/GenBank/DDBJ whole genome shotgun (WGS) entry which is preliminary data.</text>
</comment>
<evidence type="ECO:0000256" key="2">
    <source>
        <dbReference type="ARBA" id="ARBA00023125"/>
    </source>
</evidence>
<gene>
    <name evidence="5" type="ORF">GCM10009775_12180</name>
</gene>
<dbReference type="SUPFAM" id="SSF53822">
    <property type="entry name" value="Periplasmic binding protein-like I"/>
    <property type="match status" value="1"/>
</dbReference>
<dbReference type="PANTHER" id="PTHR30146:SF138">
    <property type="entry name" value="TRANSCRIPTIONAL REGULATORY PROTEIN"/>
    <property type="match status" value="1"/>
</dbReference>
<evidence type="ECO:0000313" key="5">
    <source>
        <dbReference type="EMBL" id="GAA1921294.1"/>
    </source>
</evidence>
<dbReference type="EMBL" id="BAAAOF010000002">
    <property type="protein sequence ID" value="GAA1921294.1"/>
    <property type="molecule type" value="Genomic_DNA"/>
</dbReference>
<sequence length="395" mass="41256">MAKIAVRQRTSCGCVSTVSIRILYLRRRRGSNRFDDRIDGRVRSSAMSTRRATISDVAREAGVSPSTASVVFSGKTPVSDATRKRVLDAAASLGYTGPDPRAASLRTGRSGIVGVVFEEHLGAAFLDPVKTLMMDGLTEAVAPLGAGLLLLRDQEPVAGGPSLTSAPIDAAVLVGCSGLLRESLDVVRSRGIPVVVIEGDAGEGVPRIGLDNREAQRQAASHLRSLGHERVAIVTLPVRTGWRRGWIGDADITIDVTRARLDGARDVYPDAVAFAAAGSFIDEGLAAGREIFADPEQLPTAVIAQSDLLAAGVIRAAEEAGLRVPEDVSVTGFDGIVVDGLAPYDLTTLVQPAADKGRAAGQAVAAMLDGADAASVRFTCVFRLGNTTGPAQERV</sequence>
<dbReference type="CDD" id="cd01392">
    <property type="entry name" value="HTH_LacI"/>
    <property type="match status" value="1"/>
</dbReference>
<dbReference type="PROSITE" id="PS50932">
    <property type="entry name" value="HTH_LACI_2"/>
    <property type="match status" value="1"/>
</dbReference>
<accession>A0ABP5AVJ5</accession>
<dbReference type="InterPro" id="IPR028082">
    <property type="entry name" value="Peripla_BP_I"/>
</dbReference>
<reference evidence="6" key="1">
    <citation type="journal article" date="2019" name="Int. J. Syst. Evol. Microbiol.">
        <title>The Global Catalogue of Microorganisms (GCM) 10K type strain sequencing project: providing services to taxonomists for standard genome sequencing and annotation.</title>
        <authorList>
            <consortium name="The Broad Institute Genomics Platform"/>
            <consortium name="The Broad Institute Genome Sequencing Center for Infectious Disease"/>
            <person name="Wu L."/>
            <person name="Ma J."/>
        </authorList>
    </citation>
    <scope>NUCLEOTIDE SEQUENCE [LARGE SCALE GENOMIC DNA]</scope>
    <source>
        <strain evidence="6">JCM 14900</strain>
    </source>
</reference>
<keyword evidence="6" id="KW-1185">Reference proteome</keyword>
<dbReference type="Pfam" id="PF13377">
    <property type="entry name" value="Peripla_BP_3"/>
    <property type="match status" value="1"/>
</dbReference>
<protein>
    <submittedName>
        <fullName evidence="5">Substrate-binding domain-containing protein</fullName>
    </submittedName>
</protein>
<dbReference type="InterPro" id="IPR000843">
    <property type="entry name" value="HTH_LacI"/>
</dbReference>
<evidence type="ECO:0000256" key="3">
    <source>
        <dbReference type="ARBA" id="ARBA00023163"/>
    </source>
</evidence>
<dbReference type="Pfam" id="PF00356">
    <property type="entry name" value="LacI"/>
    <property type="match status" value="1"/>
</dbReference>
<keyword evidence="3" id="KW-0804">Transcription</keyword>
<name>A0ABP5AVJ5_9MICO</name>
<feature type="domain" description="HTH lacI-type" evidence="4">
    <location>
        <begin position="52"/>
        <end position="107"/>
    </location>
</feature>
<proteinExistence type="predicted"/>
<evidence type="ECO:0000256" key="1">
    <source>
        <dbReference type="ARBA" id="ARBA00023015"/>
    </source>
</evidence>
<dbReference type="PANTHER" id="PTHR30146">
    <property type="entry name" value="LACI-RELATED TRANSCRIPTIONAL REPRESSOR"/>
    <property type="match status" value="1"/>
</dbReference>
<evidence type="ECO:0000259" key="4">
    <source>
        <dbReference type="PROSITE" id="PS50932"/>
    </source>
</evidence>